<name>A0A2T4UH65_9ACTN</name>
<dbReference type="RefSeq" id="WP_107567020.1">
    <property type="nucleotide sequence ID" value="NZ_PYYB01000001.1"/>
</dbReference>
<keyword evidence="6" id="KW-0812">Transmembrane</keyword>
<keyword evidence="10" id="KW-1185">Reference proteome</keyword>
<dbReference type="AlphaFoldDB" id="A0A2T4UH65"/>
<comment type="similarity">
    <text evidence="1">Belongs to the sigma-70 factor family. ECF subfamily.</text>
</comment>
<dbReference type="GO" id="GO:0003677">
    <property type="term" value="F:DNA binding"/>
    <property type="evidence" value="ECO:0007669"/>
    <property type="project" value="UniProtKB-KW"/>
</dbReference>
<accession>A0A2T4UH65</accession>
<dbReference type="NCBIfam" id="TIGR02937">
    <property type="entry name" value="sigma70-ECF"/>
    <property type="match status" value="1"/>
</dbReference>
<sequence>MSTIDAGAFSAIYERHHDAIRGYLRARVRDDALADDLTAETFARAFASHDRFVDQGHGERPWLFTIATNLLRDELRAGTRRQALLDRLPAEGHTAPPEPAGPADPLLAGALRDLRREELEVLLLSAWADLSYEEIAAALDVPVGTVRSRLHRARRHLRTALAAGIAAGVALVAVLALLPTRDGRGPGVPGTPLRGPVSAAAACAEPGPAGRCLRAVGLLAGLQTLPGSGDVLYERGSTTLASFLVGGPPREDRGNQIPLARARRPFSVSRWVVEERWVAADGSGRFAATGVGRVRLDSARDRAAWRAAGSPDLERLIPQVPSPDPASSAFPAGAAGTALLGANGLNDELAGDDPLRGLSEDPTVLAGQLREKAWSGRDAGDGGCPSAAALTDCPPAVRDEVRRTASGFAITLLGYPAAGPRLRAALVEVLRRTPRTRGLGLRHLPDGTRVAVIRLDRAWAADGLDVLAFDPSTGALRGTGTTGEDDTLRWFATTNDVRARVPAVGRRP</sequence>
<gene>
    <name evidence="9" type="ORF">C7Y72_02360</name>
</gene>
<keyword evidence="6" id="KW-0472">Membrane</keyword>
<evidence type="ECO:0000256" key="2">
    <source>
        <dbReference type="ARBA" id="ARBA00023015"/>
    </source>
</evidence>
<evidence type="ECO:0000259" key="7">
    <source>
        <dbReference type="Pfam" id="PF04542"/>
    </source>
</evidence>
<dbReference type="InterPro" id="IPR013324">
    <property type="entry name" value="RNA_pol_sigma_r3/r4-like"/>
</dbReference>
<dbReference type="EMBL" id="PYYB01000001">
    <property type="protein sequence ID" value="PTL58582.1"/>
    <property type="molecule type" value="Genomic_DNA"/>
</dbReference>
<evidence type="ECO:0000256" key="3">
    <source>
        <dbReference type="ARBA" id="ARBA00023082"/>
    </source>
</evidence>
<dbReference type="OrthoDB" id="4184921at2"/>
<dbReference type="Pfam" id="PF04542">
    <property type="entry name" value="Sigma70_r2"/>
    <property type="match status" value="1"/>
</dbReference>
<dbReference type="GO" id="GO:0016987">
    <property type="term" value="F:sigma factor activity"/>
    <property type="evidence" value="ECO:0007669"/>
    <property type="project" value="UniProtKB-KW"/>
</dbReference>
<keyword evidence="2" id="KW-0805">Transcription regulation</keyword>
<dbReference type="InterPro" id="IPR013325">
    <property type="entry name" value="RNA_pol_sigma_r2"/>
</dbReference>
<evidence type="ECO:0008006" key="11">
    <source>
        <dbReference type="Google" id="ProtNLM"/>
    </source>
</evidence>
<keyword evidence="3" id="KW-0731">Sigma factor</keyword>
<dbReference type="InterPro" id="IPR013249">
    <property type="entry name" value="RNA_pol_sigma70_r4_t2"/>
</dbReference>
<dbReference type="SUPFAM" id="SSF88659">
    <property type="entry name" value="Sigma3 and sigma4 domains of RNA polymerase sigma factors"/>
    <property type="match status" value="1"/>
</dbReference>
<reference evidence="9 10" key="1">
    <citation type="submission" date="2018-03" db="EMBL/GenBank/DDBJ databases">
        <title>Aquarubrobacter algicola gen. nov., sp. nov., a novel actinobacterium isolated from shallow eutrophic lake during the end of cyanobacterial harmful algal blooms.</title>
        <authorList>
            <person name="Chun S.J."/>
        </authorList>
    </citation>
    <scope>NUCLEOTIDE SEQUENCE [LARGE SCALE GENOMIC DNA]</scope>
    <source>
        <strain evidence="9 10">Seoho-28</strain>
    </source>
</reference>
<feature type="domain" description="RNA polymerase sigma-70 region 2" evidence="7">
    <location>
        <begin position="12"/>
        <end position="80"/>
    </location>
</feature>
<keyword evidence="4" id="KW-0238">DNA-binding</keyword>
<evidence type="ECO:0000313" key="9">
    <source>
        <dbReference type="EMBL" id="PTL58582.1"/>
    </source>
</evidence>
<dbReference type="Gene3D" id="1.10.1740.10">
    <property type="match status" value="1"/>
</dbReference>
<dbReference type="PANTHER" id="PTHR43133:SF8">
    <property type="entry name" value="RNA POLYMERASE SIGMA FACTOR HI_1459-RELATED"/>
    <property type="match status" value="1"/>
</dbReference>
<dbReference type="Gene3D" id="1.10.10.10">
    <property type="entry name" value="Winged helix-like DNA-binding domain superfamily/Winged helix DNA-binding domain"/>
    <property type="match status" value="1"/>
</dbReference>
<protein>
    <recommendedName>
        <fullName evidence="11">RNA polymerase sigma factor</fullName>
    </recommendedName>
</protein>
<dbReference type="InterPro" id="IPR014284">
    <property type="entry name" value="RNA_pol_sigma-70_dom"/>
</dbReference>
<feature type="transmembrane region" description="Helical" evidence="6">
    <location>
        <begin position="157"/>
        <end position="178"/>
    </location>
</feature>
<dbReference type="CDD" id="cd06171">
    <property type="entry name" value="Sigma70_r4"/>
    <property type="match status" value="1"/>
</dbReference>
<dbReference type="InterPro" id="IPR007627">
    <property type="entry name" value="RNA_pol_sigma70_r2"/>
</dbReference>
<evidence type="ECO:0000256" key="5">
    <source>
        <dbReference type="ARBA" id="ARBA00023163"/>
    </source>
</evidence>
<dbReference type="InterPro" id="IPR036388">
    <property type="entry name" value="WH-like_DNA-bd_sf"/>
</dbReference>
<organism evidence="9 10">
    <name type="scientific">Paraconexibacter algicola</name>
    <dbReference type="NCBI Taxonomy" id="2133960"/>
    <lineage>
        <taxon>Bacteria</taxon>
        <taxon>Bacillati</taxon>
        <taxon>Actinomycetota</taxon>
        <taxon>Thermoleophilia</taxon>
        <taxon>Solirubrobacterales</taxon>
        <taxon>Paraconexibacteraceae</taxon>
        <taxon>Paraconexibacter</taxon>
    </lineage>
</organism>
<evidence type="ECO:0000256" key="1">
    <source>
        <dbReference type="ARBA" id="ARBA00010641"/>
    </source>
</evidence>
<keyword evidence="5" id="KW-0804">Transcription</keyword>
<dbReference type="Proteomes" id="UP000240739">
    <property type="component" value="Unassembled WGS sequence"/>
</dbReference>
<evidence type="ECO:0000313" key="10">
    <source>
        <dbReference type="Proteomes" id="UP000240739"/>
    </source>
</evidence>
<evidence type="ECO:0000256" key="4">
    <source>
        <dbReference type="ARBA" id="ARBA00023125"/>
    </source>
</evidence>
<dbReference type="Pfam" id="PF08281">
    <property type="entry name" value="Sigma70_r4_2"/>
    <property type="match status" value="1"/>
</dbReference>
<feature type="domain" description="RNA polymerase sigma factor 70 region 4 type 2" evidence="8">
    <location>
        <begin position="110"/>
        <end position="157"/>
    </location>
</feature>
<evidence type="ECO:0000256" key="6">
    <source>
        <dbReference type="SAM" id="Phobius"/>
    </source>
</evidence>
<comment type="caution">
    <text evidence="9">The sequence shown here is derived from an EMBL/GenBank/DDBJ whole genome shotgun (WGS) entry which is preliminary data.</text>
</comment>
<dbReference type="SUPFAM" id="SSF88946">
    <property type="entry name" value="Sigma2 domain of RNA polymerase sigma factors"/>
    <property type="match status" value="1"/>
</dbReference>
<dbReference type="InterPro" id="IPR039425">
    <property type="entry name" value="RNA_pol_sigma-70-like"/>
</dbReference>
<dbReference type="GO" id="GO:0006352">
    <property type="term" value="P:DNA-templated transcription initiation"/>
    <property type="evidence" value="ECO:0007669"/>
    <property type="project" value="InterPro"/>
</dbReference>
<proteinExistence type="inferred from homology"/>
<evidence type="ECO:0000259" key="8">
    <source>
        <dbReference type="Pfam" id="PF08281"/>
    </source>
</evidence>
<dbReference type="PANTHER" id="PTHR43133">
    <property type="entry name" value="RNA POLYMERASE ECF-TYPE SIGMA FACTO"/>
    <property type="match status" value="1"/>
</dbReference>
<keyword evidence="6" id="KW-1133">Transmembrane helix</keyword>